<gene>
    <name evidence="5" type="ORF">SAMN05421770_103306</name>
</gene>
<dbReference type="AlphaFoldDB" id="A0A239IVM0"/>
<keyword evidence="5" id="KW-0808">Transferase</keyword>
<evidence type="ECO:0000259" key="4">
    <source>
        <dbReference type="SMART" id="SM00363"/>
    </source>
</evidence>
<reference evidence="5 6" key="1">
    <citation type="submission" date="2017-06" db="EMBL/GenBank/DDBJ databases">
        <authorList>
            <person name="Kim H.J."/>
            <person name="Triplett B.A."/>
        </authorList>
    </citation>
    <scope>NUCLEOTIDE SEQUENCE [LARGE SCALE GENOMIC DNA]</scope>
    <source>
        <strain evidence="5 6">DSM 18704</strain>
    </source>
</reference>
<dbReference type="Gene3D" id="3.10.290.10">
    <property type="entry name" value="RNA-binding S4 domain"/>
    <property type="match status" value="1"/>
</dbReference>
<dbReference type="SUPFAM" id="SSF55174">
    <property type="entry name" value="Alpha-L RNA-binding motif"/>
    <property type="match status" value="1"/>
</dbReference>
<evidence type="ECO:0000313" key="5">
    <source>
        <dbReference type="EMBL" id="SNS97671.1"/>
    </source>
</evidence>
<dbReference type="InterPro" id="IPR002942">
    <property type="entry name" value="S4_RNA-bd"/>
</dbReference>
<dbReference type="InterPro" id="IPR036986">
    <property type="entry name" value="S4_RNA-bd_sf"/>
</dbReference>
<dbReference type="InterPro" id="IPR004538">
    <property type="entry name" value="Hemolysin_A/TlyA"/>
</dbReference>
<keyword evidence="1 3" id="KW-0694">RNA-binding</keyword>
<dbReference type="SUPFAM" id="SSF53335">
    <property type="entry name" value="S-adenosyl-L-methionine-dependent methyltransferases"/>
    <property type="match status" value="1"/>
</dbReference>
<dbReference type="EMBL" id="FZOU01000003">
    <property type="protein sequence ID" value="SNS97671.1"/>
    <property type="molecule type" value="Genomic_DNA"/>
</dbReference>
<keyword evidence="6" id="KW-1185">Reference proteome</keyword>
<accession>A0A239IVM0</accession>
<dbReference type="Proteomes" id="UP000198356">
    <property type="component" value="Unassembled WGS sequence"/>
</dbReference>
<dbReference type="GO" id="GO:0032259">
    <property type="term" value="P:methylation"/>
    <property type="evidence" value="ECO:0007669"/>
    <property type="project" value="UniProtKB-KW"/>
</dbReference>
<dbReference type="PANTHER" id="PTHR32319">
    <property type="entry name" value="BACTERIAL HEMOLYSIN-LIKE PROTEIN"/>
    <property type="match status" value="1"/>
</dbReference>
<dbReference type="SMART" id="SM00363">
    <property type="entry name" value="S4"/>
    <property type="match status" value="1"/>
</dbReference>
<organism evidence="5 6">
    <name type="scientific">Granulicella rosea</name>
    <dbReference type="NCBI Taxonomy" id="474952"/>
    <lineage>
        <taxon>Bacteria</taxon>
        <taxon>Pseudomonadati</taxon>
        <taxon>Acidobacteriota</taxon>
        <taxon>Terriglobia</taxon>
        <taxon>Terriglobales</taxon>
        <taxon>Acidobacteriaceae</taxon>
        <taxon>Granulicella</taxon>
    </lineage>
</organism>
<evidence type="ECO:0000256" key="1">
    <source>
        <dbReference type="ARBA" id="ARBA00022884"/>
    </source>
</evidence>
<comment type="similarity">
    <text evidence="2">Belongs to the TlyA family.</text>
</comment>
<dbReference type="PANTHER" id="PTHR32319:SF0">
    <property type="entry name" value="BACTERIAL HEMOLYSIN-LIKE PROTEIN"/>
    <property type="match status" value="1"/>
</dbReference>
<dbReference type="InterPro" id="IPR029063">
    <property type="entry name" value="SAM-dependent_MTases_sf"/>
</dbReference>
<evidence type="ECO:0000256" key="2">
    <source>
        <dbReference type="ARBA" id="ARBA00029460"/>
    </source>
</evidence>
<dbReference type="InterPro" id="IPR047048">
    <property type="entry name" value="TlyA"/>
</dbReference>
<dbReference type="Pfam" id="PF01479">
    <property type="entry name" value="S4"/>
    <property type="match status" value="1"/>
</dbReference>
<dbReference type="NCBIfam" id="TIGR00478">
    <property type="entry name" value="tly"/>
    <property type="match status" value="1"/>
</dbReference>
<evidence type="ECO:0000256" key="3">
    <source>
        <dbReference type="PROSITE-ProRule" id="PRU00182"/>
    </source>
</evidence>
<dbReference type="CDD" id="cd00165">
    <property type="entry name" value="S4"/>
    <property type="match status" value="1"/>
</dbReference>
<dbReference type="GO" id="GO:0008168">
    <property type="term" value="F:methyltransferase activity"/>
    <property type="evidence" value="ECO:0007669"/>
    <property type="project" value="UniProtKB-KW"/>
</dbReference>
<dbReference type="InterPro" id="IPR002877">
    <property type="entry name" value="RNA_MeTrfase_FtsJ_dom"/>
</dbReference>
<sequence>MHADTVVLSIHMAPRVDGVVSAKMSLARKCVKIRLDKLMVDLGLAASRERAQALILAGRVLVEEQKVEKPGTPVSEEANVRMLGEDLKYVSRGGLKLEKALAHWKIDVAGLSCLDVGTSTGGFIDCMLQAGAAQVLGVDTGYGQMAEKLRQDARVTLRERCNARLLGAGDLVIEPAIRFLAMDVSFISATLVLPSVLKALAAEDEIWRGGAVILIKPQFEAGKENVGKGGIVRDQAARQMAIDRVCHAALDLGGTELELIDSPIKGMEGNHEYLLYVKFGEAGNRA</sequence>
<proteinExistence type="inferred from homology"/>
<dbReference type="Pfam" id="PF01728">
    <property type="entry name" value="FtsJ"/>
    <property type="match status" value="1"/>
</dbReference>
<dbReference type="PROSITE" id="PS50889">
    <property type="entry name" value="S4"/>
    <property type="match status" value="1"/>
</dbReference>
<feature type="domain" description="RNA-binding S4" evidence="4">
    <location>
        <begin position="33"/>
        <end position="98"/>
    </location>
</feature>
<evidence type="ECO:0000313" key="6">
    <source>
        <dbReference type="Proteomes" id="UP000198356"/>
    </source>
</evidence>
<dbReference type="GO" id="GO:0003723">
    <property type="term" value="F:RNA binding"/>
    <property type="evidence" value="ECO:0007669"/>
    <property type="project" value="UniProtKB-KW"/>
</dbReference>
<dbReference type="PIRSF" id="PIRSF005578">
    <property type="entry name" value="TlyA"/>
    <property type="match status" value="1"/>
</dbReference>
<keyword evidence="5" id="KW-0489">Methyltransferase</keyword>
<dbReference type="Gene3D" id="3.40.50.150">
    <property type="entry name" value="Vaccinia Virus protein VP39"/>
    <property type="match status" value="1"/>
</dbReference>
<name>A0A239IVM0_9BACT</name>
<protein>
    <submittedName>
        <fullName evidence="5">23S rRNA (Cytidine1920-2'-O)/16S rRNA (Cytidine1409-2'-O)-methyltransferase</fullName>
    </submittedName>
</protein>